<dbReference type="EMBL" id="JAQOMS010000002">
    <property type="protein sequence ID" value="MDC2891437.1"/>
    <property type="molecule type" value="Genomic_DNA"/>
</dbReference>
<reference evidence="1 2" key="1">
    <citation type="submission" date="2023-01" db="EMBL/GenBank/DDBJ databases">
        <title>Psychrosphaera sp. nov., isolated from marine algae.</title>
        <authorList>
            <person name="Bayburt H."/>
            <person name="Choi B.J."/>
            <person name="Kim J.M."/>
            <person name="Choi D.G."/>
            <person name="Jeon C.O."/>
        </authorList>
    </citation>
    <scope>NUCLEOTIDE SEQUENCE [LARGE SCALE GENOMIC DNA]</scope>
    <source>
        <strain evidence="1 2">G1-22</strain>
    </source>
</reference>
<sequence length="178" mass="20529">MSELKHVYAQMWADSIDKFSHNECELDPLINNNSDMRRGITVLSYFDKVVGNNILSFLDELRTIEPEQYYYPASDLHLTILSIISCIDGFNYSDIDADAYSNVFKAAVKDTGPFKVHFKGITVSPSCILVQGYPDFEPLTKLRDSLRQRFKKLLLKRLLILDTKFLQPIRRLYVVSPL</sequence>
<accession>A0ABT5FJR2</accession>
<evidence type="ECO:0000313" key="2">
    <source>
        <dbReference type="Proteomes" id="UP001528411"/>
    </source>
</evidence>
<name>A0ABT5FJR2_9GAMM</name>
<organism evidence="1 2">
    <name type="scientific">Psychrosphaera algicola</name>
    <dbReference type="NCBI Taxonomy" id="3023714"/>
    <lineage>
        <taxon>Bacteria</taxon>
        <taxon>Pseudomonadati</taxon>
        <taxon>Pseudomonadota</taxon>
        <taxon>Gammaproteobacteria</taxon>
        <taxon>Alteromonadales</taxon>
        <taxon>Pseudoalteromonadaceae</taxon>
        <taxon>Psychrosphaera</taxon>
    </lineage>
</organism>
<dbReference type="InterPro" id="IPR009097">
    <property type="entry name" value="Cyclic_Pdiesterase"/>
</dbReference>
<dbReference type="Gene3D" id="3.90.1140.10">
    <property type="entry name" value="Cyclic phosphodiesterase"/>
    <property type="match status" value="1"/>
</dbReference>
<keyword evidence="2" id="KW-1185">Reference proteome</keyword>
<comment type="caution">
    <text evidence="1">The sequence shown here is derived from an EMBL/GenBank/DDBJ whole genome shotgun (WGS) entry which is preliminary data.</text>
</comment>
<protein>
    <recommendedName>
        <fullName evidence="3">2'-5' RNA ligase</fullName>
    </recommendedName>
</protein>
<evidence type="ECO:0008006" key="3">
    <source>
        <dbReference type="Google" id="ProtNLM"/>
    </source>
</evidence>
<dbReference type="Proteomes" id="UP001528411">
    <property type="component" value="Unassembled WGS sequence"/>
</dbReference>
<dbReference type="RefSeq" id="WP_272182417.1">
    <property type="nucleotide sequence ID" value="NZ_JAQOMS010000002.1"/>
</dbReference>
<gene>
    <name evidence="1" type="ORF">PN838_25295</name>
</gene>
<dbReference type="SUPFAM" id="SSF55144">
    <property type="entry name" value="LigT-like"/>
    <property type="match status" value="1"/>
</dbReference>
<proteinExistence type="predicted"/>
<evidence type="ECO:0000313" key="1">
    <source>
        <dbReference type="EMBL" id="MDC2891437.1"/>
    </source>
</evidence>